<accession>D1PME6</accession>
<dbReference type="Proteomes" id="UP000003438">
    <property type="component" value="Unassembled WGS sequence"/>
</dbReference>
<dbReference type="InterPro" id="IPR020449">
    <property type="entry name" value="Tscrpt_reg_AraC-type_HTH"/>
</dbReference>
<organism evidence="5 6">
    <name type="scientific">Subdoligranulum variabile DSM 15176</name>
    <dbReference type="NCBI Taxonomy" id="411471"/>
    <lineage>
        <taxon>Bacteria</taxon>
        <taxon>Bacillati</taxon>
        <taxon>Bacillota</taxon>
        <taxon>Clostridia</taxon>
        <taxon>Eubacteriales</taxon>
        <taxon>Oscillospiraceae</taxon>
        <taxon>Subdoligranulum</taxon>
    </lineage>
</organism>
<gene>
    <name evidence="5" type="ORF">SUBVAR_05506</name>
</gene>
<dbReference type="GO" id="GO:0043565">
    <property type="term" value="F:sequence-specific DNA binding"/>
    <property type="evidence" value="ECO:0007669"/>
    <property type="project" value="InterPro"/>
</dbReference>
<dbReference type="PANTHER" id="PTHR43280">
    <property type="entry name" value="ARAC-FAMILY TRANSCRIPTIONAL REGULATOR"/>
    <property type="match status" value="1"/>
</dbReference>
<dbReference type="InterPro" id="IPR003313">
    <property type="entry name" value="AraC-bd"/>
</dbReference>
<comment type="caution">
    <text evidence="5">The sequence shown here is derived from an EMBL/GenBank/DDBJ whole genome shotgun (WGS) entry which is preliminary data.</text>
</comment>
<dbReference type="Gene3D" id="2.60.120.10">
    <property type="entry name" value="Jelly Rolls"/>
    <property type="match status" value="1"/>
</dbReference>
<dbReference type="GO" id="GO:0003700">
    <property type="term" value="F:DNA-binding transcription factor activity"/>
    <property type="evidence" value="ECO:0007669"/>
    <property type="project" value="InterPro"/>
</dbReference>
<dbReference type="InterPro" id="IPR009057">
    <property type="entry name" value="Homeodomain-like_sf"/>
</dbReference>
<dbReference type="SMART" id="SM00342">
    <property type="entry name" value="HTH_ARAC"/>
    <property type="match status" value="1"/>
</dbReference>
<keyword evidence="1" id="KW-0805">Transcription regulation</keyword>
<dbReference type="AlphaFoldDB" id="D1PME6"/>
<keyword evidence="6" id="KW-1185">Reference proteome</keyword>
<dbReference type="SUPFAM" id="SSF51215">
    <property type="entry name" value="Regulatory protein AraC"/>
    <property type="match status" value="1"/>
</dbReference>
<dbReference type="InterPro" id="IPR014710">
    <property type="entry name" value="RmlC-like_jellyroll"/>
</dbReference>
<dbReference type="Pfam" id="PF12833">
    <property type="entry name" value="HTH_18"/>
    <property type="match status" value="1"/>
</dbReference>
<evidence type="ECO:0000256" key="1">
    <source>
        <dbReference type="ARBA" id="ARBA00023015"/>
    </source>
</evidence>
<feature type="domain" description="HTH araC/xylS-type" evidence="4">
    <location>
        <begin position="219"/>
        <end position="317"/>
    </location>
</feature>
<evidence type="ECO:0000313" key="6">
    <source>
        <dbReference type="Proteomes" id="UP000003438"/>
    </source>
</evidence>
<dbReference type="HOGENOM" id="CLU_000445_88_3_9"/>
<sequence length="323" mass="36778">MEKDSPFENVQKKCYPNKNGKKGRIAVQAIQRKRFAMVSEYTYCPQTDFFIERLDRDKGPDMPSFHIHHKFEIYYEIAGTCRYFVEGAAYIVNAGSVVMIGENQIHKTASLGDSPSSRIVVNFSREYLEKVAAAFPEVDFFSFLTDERNHLLSAITVKQQNHIQSILQQMLDLEGETSPEDQALRAMLLATLLLELKALCVQQQCQGGEKGRVSNHIVEQIQAYIAQHYAEKLTLTGIASQFYISPYYLSRLFKKSTNLSLIEYINGVRIKAAQNLIEKSGESISSVAGQTGFMTTAHFRRVFKDATGLSPQQYRQQYKRINK</sequence>
<dbReference type="STRING" id="411471.SUBVAR_05506"/>
<dbReference type="InterPro" id="IPR037923">
    <property type="entry name" value="HTH-like"/>
</dbReference>
<proteinExistence type="predicted"/>
<name>D1PME6_9FIRM</name>
<evidence type="ECO:0000259" key="4">
    <source>
        <dbReference type="PROSITE" id="PS01124"/>
    </source>
</evidence>
<dbReference type="InterPro" id="IPR018060">
    <property type="entry name" value="HTH_AraC"/>
</dbReference>
<dbReference type="eggNOG" id="COG2169">
    <property type="taxonomic scope" value="Bacteria"/>
</dbReference>
<dbReference type="Pfam" id="PF02311">
    <property type="entry name" value="AraC_binding"/>
    <property type="match status" value="1"/>
</dbReference>
<reference evidence="5" key="1">
    <citation type="submission" date="2009-12" db="EMBL/GenBank/DDBJ databases">
        <authorList>
            <person name="Weinstock G."/>
            <person name="Sodergren E."/>
            <person name="Clifton S."/>
            <person name="Fulton L."/>
            <person name="Fulton B."/>
            <person name="Courtney L."/>
            <person name="Fronick C."/>
            <person name="Harrison M."/>
            <person name="Strong C."/>
            <person name="Farmer C."/>
            <person name="Delahaunty K."/>
            <person name="Markovic C."/>
            <person name="Hall O."/>
            <person name="Minx P."/>
            <person name="Tomlinson C."/>
            <person name="Mitreva M."/>
            <person name="Nelson J."/>
            <person name="Hou S."/>
            <person name="Wollam A."/>
            <person name="Pepin K.H."/>
            <person name="Johnson M."/>
            <person name="Bhonagiri V."/>
            <person name="Nash W.E."/>
            <person name="Warren W."/>
            <person name="Chinwalla A."/>
            <person name="Mardis E.R."/>
            <person name="Wilson R.K."/>
        </authorList>
    </citation>
    <scope>NUCLEOTIDE SEQUENCE [LARGE SCALE GENOMIC DNA]</scope>
    <source>
        <strain evidence="5">DSM 15176</strain>
    </source>
</reference>
<dbReference type="Gene3D" id="1.10.10.60">
    <property type="entry name" value="Homeodomain-like"/>
    <property type="match status" value="2"/>
</dbReference>
<dbReference type="EMBL" id="ACBY02000023">
    <property type="protein sequence ID" value="EFB75731.1"/>
    <property type="molecule type" value="Genomic_DNA"/>
</dbReference>
<keyword evidence="3" id="KW-0804">Transcription</keyword>
<dbReference type="PRINTS" id="PR00032">
    <property type="entry name" value="HTHARAC"/>
</dbReference>
<keyword evidence="2" id="KW-0238">DNA-binding</keyword>
<evidence type="ECO:0000256" key="3">
    <source>
        <dbReference type="ARBA" id="ARBA00023163"/>
    </source>
</evidence>
<dbReference type="SUPFAM" id="SSF46689">
    <property type="entry name" value="Homeodomain-like"/>
    <property type="match status" value="2"/>
</dbReference>
<protein>
    <submittedName>
        <fullName evidence="5">Transcriptional regulator, AraC family</fullName>
    </submittedName>
</protein>
<dbReference type="PANTHER" id="PTHR43280:SF2">
    <property type="entry name" value="HTH-TYPE TRANSCRIPTIONAL REGULATOR EXSA"/>
    <property type="match status" value="1"/>
</dbReference>
<evidence type="ECO:0000313" key="5">
    <source>
        <dbReference type="EMBL" id="EFB75731.1"/>
    </source>
</evidence>
<evidence type="ECO:0000256" key="2">
    <source>
        <dbReference type="ARBA" id="ARBA00023125"/>
    </source>
</evidence>
<dbReference type="PROSITE" id="PS01124">
    <property type="entry name" value="HTH_ARAC_FAMILY_2"/>
    <property type="match status" value="1"/>
</dbReference>